<feature type="transmembrane region" description="Helical" evidence="2">
    <location>
        <begin position="36"/>
        <end position="55"/>
    </location>
</feature>
<evidence type="ECO:0000313" key="3">
    <source>
        <dbReference type="EMBL" id="SUI57706.1"/>
    </source>
</evidence>
<keyword evidence="2" id="KW-1133">Transmembrane helix</keyword>
<feature type="compositionally biased region" description="Basic residues" evidence="1">
    <location>
        <begin position="1"/>
        <end position="10"/>
    </location>
</feature>
<sequence length="56" mass="5899">MMRSGRRRAKLTSLFTEPSQPHATAPDRNRTPQPPLAAALVALCGIVTGVVGMGLV</sequence>
<dbReference type="RefSeq" id="WP_165366721.1">
    <property type="nucleotide sequence ID" value="NZ_CAMKID010000003.1"/>
</dbReference>
<evidence type="ECO:0000256" key="2">
    <source>
        <dbReference type="SAM" id="Phobius"/>
    </source>
</evidence>
<evidence type="ECO:0000256" key="1">
    <source>
        <dbReference type="SAM" id="MobiDB-lite"/>
    </source>
</evidence>
<accession>A0A379Z9C0</accession>
<feature type="compositionally biased region" description="Polar residues" evidence="1">
    <location>
        <begin position="13"/>
        <end position="22"/>
    </location>
</feature>
<feature type="region of interest" description="Disordered" evidence="1">
    <location>
        <begin position="1"/>
        <end position="33"/>
    </location>
</feature>
<reference evidence="3 4" key="1">
    <citation type="submission" date="2018-06" db="EMBL/GenBank/DDBJ databases">
        <authorList>
            <consortium name="Pathogen Informatics"/>
            <person name="Doyle S."/>
        </authorList>
    </citation>
    <scope>NUCLEOTIDE SEQUENCE [LARGE SCALE GENOMIC DNA]</scope>
    <source>
        <strain evidence="3 4">NCTC11544</strain>
    </source>
</reference>
<proteinExistence type="predicted"/>
<evidence type="ECO:0000313" key="4">
    <source>
        <dbReference type="Proteomes" id="UP000255529"/>
    </source>
</evidence>
<protein>
    <submittedName>
        <fullName evidence="3">Uncharacterized protein</fullName>
    </submittedName>
</protein>
<dbReference type="Proteomes" id="UP000255529">
    <property type="component" value="Unassembled WGS sequence"/>
</dbReference>
<gene>
    <name evidence="3" type="ORF">NCTC11544_01828</name>
</gene>
<keyword evidence="2" id="KW-0472">Membrane</keyword>
<name>A0A379Z9C0_9GAMM</name>
<dbReference type="EMBL" id="UGYN01000002">
    <property type="protein sequence ID" value="SUI57706.1"/>
    <property type="molecule type" value="Genomic_DNA"/>
</dbReference>
<keyword evidence="2" id="KW-0812">Transmembrane</keyword>
<dbReference type="AlphaFoldDB" id="A0A379Z9C0"/>
<organism evidence="3 4">
    <name type="scientific">Serratia quinivorans</name>
    <dbReference type="NCBI Taxonomy" id="137545"/>
    <lineage>
        <taxon>Bacteria</taxon>
        <taxon>Pseudomonadati</taxon>
        <taxon>Pseudomonadota</taxon>
        <taxon>Gammaproteobacteria</taxon>
        <taxon>Enterobacterales</taxon>
        <taxon>Yersiniaceae</taxon>
        <taxon>Serratia</taxon>
    </lineage>
</organism>